<protein>
    <submittedName>
        <fullName evidence="3">Lipoprotein</fullName>
    </submittedName>
</protein>
<organism evidence="3">
    <name type="scientific">Streptomyces sp. FR1</name>
    <dbReference type="NCBI Taxonomy" id="349971"/>
    <lineage>
        <taxon>Bacteria</taxon>
        <taxon>Bacillati</taxon>
        <taxon>Actinomycetota</taxon>
        <taxon>Actinomycetes</taxon>
        <taxon>Kitasatosporales</taxon>
        <taxon>Streptomycetaceae</taxon>
        <taxon>Streptomyces</taxon>
    </lineage>
</organism>
<feature type="region of interest" description="Disordered" evidence="1">
    <location>
        <begin position="61"/>
        <end position="80"/>
    </location>
</feature>
<dbReference type="InterPro" id="IPR058407">
    <property type="entry name" value="DUF8094"/>
</dbReference>
<evidence type="ECO:0000256" key="1">
    <source>
        <dbReference type="SAM" id="MobiDB-lite"/>
    </source>
</evidence>
<reference evidence="3" key="1">
    <citation type="submission" date="2013-09" db="EMBL/GenBank/DDBJ databases">
        <title>Complete nucleotide sequence of Streptomyces linear plasmid pFRL3.</title>
        <authorList>
            <person name="Chen Z."/>
            <person name="Fang P."/>
            <person name="Qin Z."/>
        </authorList>
    </citation>
    <scope>NUCLEOTIDE SEQUENCE</scope>
    <source>
        <plasmid evidence="3">pFRL3</plasmid>
    </source>
</reference>
<sequence length="378" mass="40818">MRAEQLRPRDLGAALLPRHLGLHPSQKQESSSIMRSTTKPRRHLAVLALSLTTAVTLAGCASSSGSHASQPRTSKAASVPAPKGVVTEQFAESALSAYEKTNNKANDLASKARTMQARELLRKVEGGQLNEQSQADYAQWKTWSAKEKRDYGTPFFYTNRQYLLPRAGTATWFAVLGKSSSSDKNEALMIFDRVDGAYKMVASVYAESTPIPEVAVDRNGLATAIDPSRRVGALAPAGLAVAFEDLFETGGKHSGAQLASTRPAKESIGFYKDRNDNNGGKATTEFAYADPAHPKVYALKLKNGGVLAVFPTAHTVTRSLKGAYASTYEIDPSKAEAVYNPLSRDTIIDEQQGQALAVLTPSGKPQVIAREYRLVDSR</sequence>
<geneLocation type="plasmid" evidence="3">
    <name>pFRL3</name>
</geneLocation>
<gene>
    <name evidence="3" type="ORF">pFRL3_381c</name>
</gene>
<dbReference type="AlphaFoldDB" id="V9Z4V2"/>
<name>V9Z4V2_9ACTN</name>
<evidence type="ECO:0000259" key="2">
    <source>
        <dbReference type="Pfam" id="PF26366"/>
    </source>
</evidence>
<feature type="domain" description="DUF8094" evidence="2">
    <location>
        <begin position="83"/>
        <end position="376"/>
    </location>
</feature>
<dbReference type="Pfam" id="PF26366">
    <property type="entry name" value="DUF8094"/>
    <property type="match status" value="1"/>
</dbReference>
<proteinExistence type="predicted"/>
<accession>V9Z4V2</accession>
<keyword evidence="3" id="KW-0614">Plasmid</keyword>
<keyword evidence="3" id="KW-0449">Lipoprotein</keyword>
<evidence type="ECO:0000313" key="3">
    <source>
        <dbReference type="EMBL" id="AHE39158.1"/>
    </source>
</evidence>
<dbReference type="EMBL" id="KF602048">
    <property type="protein sequence ID" value="AHE39158.1"/>
    <property type="molecule type" value="Genomic_DNA"/>
</dbReference>